<sequence>MEGSGSYWSGNTCPRCYLDHELKYEISRSLGNPGRPYYECGNCGEFLMWAPARKNLLKEKEVGGHGRCMKLQGNEAAIGEEKPSTTFLIRNEIKELMMENTIEKIDKKKGTFSSQVETEMKMAELVTEVGVAFQSSLLDFQSRNYGGVKGSMLLGRK</sequence>
<name>A0A9Q1K2E8_9CARY</name>
<organism evidence="2 3">
    <name type="scientific">Carnegiea gigantea</name>
    <dbReference type="NCBI Taxonomy" id="171969"/>
    <lineage>
        <taxon>Eukaryota</taxon>
        <taxon>Viridiplantae</taxon>
        <taxon>Streptophyta</taxon>
        <taxon>Embryophyta</taxon>
        <taxon>Tracheophyta</taxon>
        <taxon>Spermatophyta</taxon>
        <taxon>Magnoliopsida</taxon>
        <taxon>eudicotyledons</taxon>
        <taxon>Gunneridae</taxon>
        <taxon>Pentapetalae</taxon>
        <taxon>Caryophyllales</taxon>
        <taxon>Cactineae</taxon>
        <taxon>Cactaceae</taxon>
        <taxon>Cactoideae</taxon>
        <taxon>Echinocereeae</taxon>
        <taxon>Carnegiea</taxon>
    </lineage>
</organism>
<evidence type="ECO:0000259" key="1">
    <source>
        <dbReference type="Pfam" id="PF23549"/>
    </source>
</evidence>
<dbReference type="EMBL" id="JAKOGI010000408">
    <property type="protein sequence ID" value="KAJ8435518.1"/>
    <property type="molecule type" value="Genomic_DNA"/>
</dbReference>
<proteinExistence type="predicted"/>
<keyword evidence="3" id="KW-1185">Reference proteome</keyword>
<accession>A0A9Q1K2E8</accession>
<feature type="domain" description="GRF-like zinc ribbon" evidence="1">
    <location>
        <begin position="12"/>
        <end position="53"/>
    </location>
</feature>
<evidence type="ECO:0000313" key="2">
    <source>
        <dbReference type="EMBL" id="KAJ8435518.1"/>
    </source>
</evidence>
<dbReference type="AlphaFoldDB" id="A0A9Q1K2E8"/>
<protein>
    <recommendedName>
        <fullName evidence="1">GRF-like zinc ribbon domain-containing protein</fullName>
    </recommendedName>
</protein>
<evidence type="ECO:0000313" key="3">
    <source>
        <dbReference type="Proteomes" id="UP001153076"/>
    </source>
</evidence>
<dbReference type="Proteomes" id="UP001153076">
    <property type="component" value="Unassembled WGS sequence"/>
</dbReference>
<dbReference type="Pfam" id="PF23549">
    <property type="entry name" value="Zn_ribbon_GRF_2"/>
    <property type="match status" value="1"/>
</dbReference>
<reference evidence="2" key="1">
    <citation type="submission" date="2022-04" db="EMBL/GenBank/DDBJ databases">
        <title>Carnegiea gigantea Genome sequencing and assembly v2.</title>
        <authorList>
            <person name="Copetti D."/>
            <person name="Sanderson M.J."/>
            <person name="Burquez A."/>
            <person name="Wojciechowski M.F."/>
        </authorList>
    </citation>
    <scope>NUCLEOTIDE SEQUENCE</scope>
    <source>
        <strain evidence="2">SGP5-SGP5p</strain>
        <tissue evidence="2">Aerial part</tissue>
    </source>
</reference>
<gene>
    <name evidence="2" type="ORF">Cgig2_032105</name>
</gene>
<dbReference type="InterPro" id="IPR056444">
    <property type="entry name" value="Zn_ribbon_GRF_2"/>
</dbReference>
<comment type="caution">
    <text evidence="2">The sequence shown here is derived from an EMBL/GenBank/DDBJ whole genome shotgun (WGS) entry which is preliminary data.</text>
</comment>